<organism evidence="10 11">
    <name type="scientific">Bradyrhizobium algeriense</name>
    <dbReference type="NCBI Taxonomy" id="634784"/>
    <lineage>
        <taxon>Bacteria</taxon>
        <taxon>Pseudomonadati</taxon>
        <taxon>Pseudomonadota</taxon>
        <taxon>Alphaproteobacteria</taxon>
        <taxon>Hyphomicrobiales</taxon>
        <taxon>Nitrobacteraceae</taxon>
        <taxon>Bradyrhizobium</taxon>
    </lineage>
</organism>
<keyword evidence="8" id="KW-0963">Cytoplasm</keyword>
<comment type="catalytic activity">
    <reaction evidence="6 8">
        <text>dCMP + ATP = dCDP + ADP</text>
        <dbReference type="Rhea" id="RHEA:25094"/>
        <dbReference type="ChEBI" id="CHEBI:30616"/>
        <dbReference type="ChEBI" id="CHEBI:57566"/>
        <dbReference type="ChEBI" id="CHEBI:58593"/>
        <dbReference type="ChEBI" id="CHEBI:456216"/>
        <dbReference type="EC" id="2.7.4.25"/>
    </reaction>
</comment>
<evidence type="ECO:0000256" key="1">
    <source>
        <dbReference type="ARBA" id="ARBA00009427"/>
    </source>
</evidence>
<name>A0ABU8BLJ9_9BRAD</name>
<dbReference type="EC" id="2.7.4.25" evidence="8"/>
<sequence length="222" mass="23502">MAALSHMAPMIIAIDGPAASGKGTLGKRLAHHYGYRHLDTGVIYRAVAKGLLDEGFDLTDEARAVAVAMELDPESFGHPELKTQRIGDAASVVSAIPSVREALVNFQRQFAADPPGAVLDGRDIGTVICPNADVKIFVVADPQVRARRRTLEALARGEAADEAMVLADILKRDERDKNRAAAPLKAAADAHILDNSNLDIEGGVRAAIAIVEAVRAGRGSSR</sequence>
<dbReference type="EMBL" id="JAZHRV010000001">
    <property type="protein sequence ID" value="MEH2559429.1"/>
    <property type="molecule type" value="Genomic_DNA"/>
</dbReference>
<accession>A0ABU8BLJ9</accession>
<proteinExistence type="inferred from homology"/>
<dbReference type="SUPFAM" id="SSF52540">
    <property type="entry name" value="P-loop containing nucleoside triphosphate hydrolases"/>
    <property type="match status" value="1"/>
</dbReference>
<evidence type="ECO:0000256" key="4">
    <source>
        <dbReference type="ARBA" id="ARBA00022777"/>
    </source>
</evidence>
<keyword evidence="11" id="KW-1185">Reference proteome</keyword>
<comment type="caution">
    <text evidence="10">The sequence shown here is derived from an EMBL/GenBank/DDBJ whole genome shotgun (WGS) entry which is preliminary data.</text>
</comment>
<evidence type="ECO:0000256" key="6">
    <source>
        <dbReference type="ARBA" id="ARBA00047615"/>
    </source>
</evidence>
<comment type="similarity">
    <text evidence="1 8">Belongs to the cytidylate kinase family. Type 1 subfamily.</text>
</comment>
<dbReference type="Proteomes" id="UP001364224">
    <property type="component" value="Unassembled WGS sequence"/>
</dbReference>
<protein>
    <recommendedName>
        <fullName evidence="8">Cytidylate kinase</fullName>
        <shortName evidence="8">CK</shortName>
        <ecNumber evidence="8">2.7.4.25</ecNumber>
    </recommendedName>
    <alternativeName>
        <fullName evidence="8">Cytidine monophosphate kinase</fullName>
        <shortName evidence="8">CMP kinase</shortName>
    </alternativeName>
</protein>
<keyword evidence="2 8" id="KW-0808">Transferase</keyword>
<keyword evidence="3 8" id="KW-0547">Nucleotide-binding</keyword>
<keyword evidence="5 8" id="KW-0067">ATP-binding</keyword>
<feature type="domain" description="Cytidylate kinase" evidence="9">
    <location>
        <begin position="12"/>
        <end position="209"/>
    </location>
</feature>
<evidence type="ECO:0000256" key="8">
    <source>
        <dbReference type="HAMAP-Rule" id="MF_00238"/>
    </source>
</evidence>
<gene>
    <name evidence="8" type="primary">cmk</name>
    <name evidence="10" type="ORF">V1286_006958</name>
</gene>
<evidence type="ECO:0000256" key="7">
    <source>
        <dbReference type="ARBA" id="ARBA00048478"/>
    </source>
</evidence>
<dbReference type="NCBIfam" id="TIGR00017">
    <property type="entry name" value="cmk"/>
    <property type="match status" value="1"/>
</dbReference>
<evidence type="ECO:0000259" key="9">
    <source>
        <dbReference type="Pfam" id="PF02224"/>
    </source>
</evidence>
<dbReference type="GO" id="GO:0016301">
    <property type="term" value="F:kinase activity"/>
    <property type="evidence" value="ECO:0007669"/>
    <property type="project" value="UniProtKB-KW"/>
</dbReference>
<dbReference type="InterPro" id="IPR027417">
    <property type="entry name" value="P-loop_NTPase"/>
</dbReference>
<dbReference type="Pfam" id="PF02224">
    <property type="entry name" value="Cytidylate_kin"/>
    <property type="match status" value="1"/>
</dbReference>
<comment type="subcellular location">
    <subcellularLocation>
        <location evidence="8">Cytoplasm</location>
    </subcellularLocation>
</comment>
<dbReference type="CDD" id="cd02020">
    <property type="entry name" value="CMPK"/>
    <property type="match status" value="1"/>
</dbReference>
<feature type="binding site" evidence="8">
    <location>
        <begin position="16"/>
        <end position="24"/>
    </location>
    <ligand>
        <name>ATP</name>
        <dbReference type="ChEBI" id="CHEBI:30616"/>
    </ligand>
</feature>
<evidence type="ECO:0000313" key="10">
    <source>
        <dbReference type="EMBL" id="MEH2559429.1"/>
    </source>
</evidence>
<evidence type="ECO:0000256" key="5">
    <source>
        <dbReference type="ARBA" id="ARBA00022840"/>
    </source>
</evidence>
<dbReference type="InterPro" id="IPR003136">
    <property type="entry name" value="Cytidylate_kin"/>
</dbReference>
<keyword evidence="4 8" id="KW-0418">Kinase</keyword>
<evidence type="ECO:0000256" key="2">
    <source>
        <dbReference type="ARBA" id="ARBA00022679"/>
    </source>
</evidence>
<reference evidence="10 11" key="1">
    <citation type="submission" date="2024-02" db="EMBL/GenBank/DDBJ databases">
        <title>Adaptive strategies in a cosmopolitan and abundant soil bacterium.</title>
        <authorList>
            <person name="Carini P."/>
        </authorList>
    </citation>
    <scope>NUCLEOTIDE SEQUENCE [LARGE SCALE GENOMIC DNA]</scope>
    <source>
        <strain evidence="10 11">AZCC 1608</strain>
    </source>
</reference>
<dbReference type="InterPro" id="IPR011994">
    <property type="entry name" value="Cytidylate_kinase_dom"/>
</dbReference>
<dbReference type="HAMAP" id="MF_00238">
    <property type="entry name" value="Cytidyl_kinase_type1"/>
    <property type="match status" value="1"/>
</dbReference>
<comment type="catalytic activity">
    <reaction evidence="7 8">
        <text>CMP + ATP = CDP + ADP</text>
        <dbReference type="Rhea" id="RHEA:11600"/>
        <dbReference type="ChEBI" id="CHEBI:30616"/>
        <dbReference type="ChEBI" id="CHEBI:58069"/>
        <dbReference type="ChEBI" id="CHEBI:60377"/>
        <dbReference type="ChEBI" id="CHEBI:456216"/>
        <dbReference type="EC" id="2.7.4.25"/>
    </reaction>
</comment>
<dbReference type="Gene3D" id="3.40.50.300">
    <property type="entry name" value="P-loop containing nucleotide triphosphate hydrolases"/>
    <property type="match status" value="1"/>
</dbReference>
<evidence type="ECO:0000256" key="3">
    <source>
        <dbReference type="ARBA" id="ARBA00022741"/>
    </source>
</evidence>
<evidence type="ECO:0000313" key="11">
    <source>
        <dbReference type="Proteomes" id="UP001364224"/>
    </source>
</evidence>